<evidence type="ECO:0000256" key="2">
    <source>
        <dbReference type="ARBA" id="ARBA00022833"/>
    </source>
</evidence>
<feature type="domain" description="RING-type" evidence="5">
    <location>
        <begin position="176"/>
        <end position="217"/>
    </location>
</feature>
<accession>A0A7R9P3T1</accession>
<feature type="region of interest" description="Disordered" evidence="4">
    <location>
        <begin position="677"/>
        <end position="708"/>
    </location>
</feature>
<name>A0A7R9P3T1_TIMCA</name>
<feature type="compositionally biased region" description="Low complexity" evidence="4">
    <location>
        <begin position="695"/>
        <end position="708"/>
    </location>
</feature>
<feature type="compositionally biased region" description="Basic residues" evidence="4">
    <location>
        <begin position="765"/>
        <end position="774"/>
    </location>
</feature>
<dbReference type="GO" id="GO:0006511">
    <property type="term" value="P:ubiquitin-dependent protein catabolic process"/>
    <property type="evidence" value="ECO:0007669"/>
    <property type="project" value="TreeGrafter"/>
</dbReference>
<feature type="region of interest" description="Disordered" evidence="4">
    <location>
        <begin position="1"/>
        <end position="101"/>
    </location>
</feature>
<dbReference type="GO" id="GO:0005634">
    <property type="term" value="C:nucleus"/>
    <property type="evidence" value="ECO:0007669"/>
    <property type="project" value="TreeGrafter"/>
</dbReference>
<evidence type="ECO:0000256" key="1">
    <source>
        <dbReference type="ARBA" id="ARBA00022771"/>
    </source>
</evidence>
<sequence length="926" mass="101419">MRSLSGPTSTSPHGAPHQDQQGLKESTDKLQLHLGTKINSAISRPVDREVELEEVNPHLRGGRVENHLGKTTPSSPDRDSNLDLPVLSGRAQHDKRVGVSSQDPIEIKKSTGIPRSFMVPVDGPSAPGAMMTPTGQFAVPAIDHQAYKEGKKERPPFQQEPEPVMEKPEIPEDLLCTVCKDLLTDAVMIPCCGNSFCDECIRTVLLESEEHECPDCKEKDVSPDTLIPNRFLRNAVNNFKNETGYHKTTMRLRQLQPVAPVIQIAPSGPIHMDHGQGMTEGHSHDMHQSPVMTNEMLPDHSTIEMVASASMIVPIPQQQSINTIPVLGQPHMSSHSSRGGHPTPEQRPSYPVHLQETLSVPPPGVGTPETLPHQEPVHRISTGLPTHRREVVSNVLPPAPGTVAPQLGLHQPEHIHAIPHAGFIQGQRHSLEERPGTPTIDEHNLDAAGHMVVTSSPAPNLPDTSVPPPNFPPGEELAQAFQIESLGAGGRHQHRTPYHHDNSYSHRHGGQSQTDFLPPGTTGAPHPLRSVAAPDHTRALLPQPGPPQQQAPPAGSYVPRQYEHSQTGYHHDPGTGGRPHFSDMERDGGYRGGYRGYRGRGRMLHGQLMTHWKHSSACCGKKIAGTANFAELAGLAPILARAVGAALDRRDPTLTPGVYQGLGHAADRGHAHHALALGAPANGRGPRAVQGQEVAHSPSAGPHHAANATTRRQLNSLPLRVQPISGFFAMSKLVARAFGPALCATYNESSQTESYQSAGPPRAPLGRRCKHQSRSRSFSRSPTLRPHSPRDRDFSPRRKGGTRYRSPIRSPTRYQRPFKDVRDYESSSYYEPDYPPYAGSAGALVGGRGRGGRFKKDFNKDFNNKEYYDQNYSRYRILSSFICLSVILPLAWVWPCHCLGTCTHSRGKFPLEDCYFILNWHITVIG</sequence>
<dbReference type="InterPro" id="IPR013083">
    <property type="entry name" value="Znf_RING/FYVE/PHD"/>
</dbReference>
<evidence type="ECO:0000256" key="4">
    <source>
        <dbReference type="SAM" id="MobiDB-lite"/>
    </source>
</evidence>
<organism evidence="6">
    <name type="scientific">Timema californicum</name>
    <name type="common">California timema</name>
    <name type="synonym">Walking stick</name>
    <dbReference type="NCBI Taxonomy" id="61474"/>
    <lineage>
        <taxon>Eukaryota</taxon>
        <taxon>Metazoa</taxon>
        <taxon>Ecdysozoa</taxon>
        <taxon>Arthropoda</taxon>
        <taxon>Hexapoda</taxon>
        <taxon>Insecta</taxon>
        <taxon>Pterygota</taxon>
        <taxon>Neoptera</taxon>
        <taxon>Polyneoptera</taxon>
        <taxon>Phasmatodea</taxon>
        <taxon>Timematodea</taxon>
        <taxon>Timematoidea</taxon>
        <taxon>Timematidae</taxon>
        <taxon>Timema</taxon>
    </lineage>
</organism>
<reference evidence="6" key="1">
    <citation type="submission" date="2020-11" db="EMBL/GenBank/DDBJ databases">
        <authorList>
            <person name="Tran Van P."/>
        </authorList>
    </citation>
    <scope>NUCLEOTIDE SEQUENCE</scope>
</reference>
<gene>
    <name evidence="6" type="ORF">TCMB3V08_LOCUS1314</name>
</gene>
<dbReference type="SMART" id="SM00184">
    <property type="entry name" value="RING"/>
    <property type="match status" value="1"/>
</dbReference>
<dbReference type="GO" id="GO:0008270">
    <property type="term" value="F:zinc ion binding"/>
    <property type="evidence" value="ECO:0007669"/>
    <property type="project" value="UniProtKB-KW"/>
</dbReference>
<feature type="region of interest" description="Disordered" evidence="4">
    <location>
        <begin position="489"/>
        <end position="587"/>
    </location>
</feature>
<keyword evidence="1 3" id="KW-0479">Metal-binding</keyword>
<dbReference type="SUPFAM" id="SSF57850">
    <property type="entry name" value="RING/U-box"/>
    <property type="match status" value="1"/>
</dbReference>
<dbReference type="Pfam" id="PF13923">
    <property type="entry name" value="zf-C3HC4_2"/>
    <property type="match status" value="1"/>
</dbReference>
<dbReference type="PANTHER" id="PTHR15439">
    <property type="entry name" value="RETINOBLASTOMA-BINDING PROTEIN 6"/>
    <property type="match status" value="1"/>
</dbReference>
<evidence type="ECO:0000313" key="6">
    <source>
        <dbReference type="EMBL" id="CAD7568547.1"/>
    </source>
</evidence>
<keyword evidence="1 3" id="KW-0863">Zinc-finger</keyword>
<dbReference type="InterPro" id="IPR001841">
    <property type="entry name" value="Znf_RING"/>
</dbReference>
<dbReference type="AlphaFoldDB" id="A0A7R9P3T1"/>
<feature type="region of interest" description="Disordered" evidence="4">
    <location>
        <begin position="750"/>
        <end position="812"/>
    </location>
</feature>
<dbReference type="PROSITE" id="PS50089">
    <property type="entry name" value="ZF_RING_2"/>
    <property type="match status" value="1"/>
</dbReference>
<dbReference type="GO" id="GO:0061630">
    <property type="term" value="F:ubiquitin protein ligase activity"/>
    <property type="evidence" value="ECO:0007669"/>
    <property type="project" value="InterPro"/>
</dbReference>
<dbReference type="CDD" id="cd16620">
    <property type="entry name" value="vRING-HC-C4C4_RBBP6"/>
    <property type="match status" value="1"/>
</dbReference>
<dbReference type="GO" id="GO:0006397">
    <property type="term" value="P:mRNA processing"/>
    <property type="evidence" value="ECO:0007669"/>
    <property type="project" value="InterPro"/>
</dbReference>
<dbReference type="EMBL" id="OE179359">
    <property type="protein sequence ID" value="CAD7568547.1"/>
    <property type="molecule type" value="Genomic_DNA"/>
</dbReference>
<feature type="compositionally biased region" description="Polar residues" evidence="4">
    <location>
        <begin position="1"/>
        <end position="24"/>
    </location>
</feature>
<dbReference type="Gene3D" id="3.30.40.10">
    <property type="entry name" value="Zinc/RING finger domain, C3HC4 (zinc finger)"/>
    <property type="match status" value="1"/>
</dbReference>
<proteinExistence type="predicted"/>
<dbReference type="InterPro" id="IPR033489">
    <property type="entry name" value="RBBP6"/>
</dbReference>
<dbReference type="PANTHER" id="PTHR15439:SF0">
    <property type="entry name" value="CELL DIVISION CYCLE AND APOPTOSIS REGULATOR PROTEIN 1-RELATED"/>
    <property type="match status" value="1"/>
</dbReference>
<evidence type="ECO:0000259" key="5">
    <source>
        <dbReference type="PROSITE" id="PS50089"/>
    </source>
</evidence>
<protein>
    <submittedName>
        <fullName evidence="6">(California timema) hypothetical protein</fullName>
    </submittedName>
</protein>
<feature type="region of interest" description="Disordered" evidence="4">
    <location>
        <begin position="328"/>
        <end position="349"/>
    </location>
</feature>
<keyword evidence="2" id="KW-0862">Zinc</keyword>
<dbReference type="GO" id="GO:0016567">
    <property type="term" value="P:protein ubiquitination"/>
    <property type="evidence" value="ECO:0007669"/>
    <property type="project" value="InterPro"/>
</dbReference>
<evidence type="ECO:0000256" key="3">
    <source>
        <dbReference type="PROSITE-ProRule" id="PRU00175"/>
    </source>
</evidence>